<dbReference type="EMBL" id="WSLF01000007">
    <property type="protein sequence ID" value="KAE9633765.1"/>
    <property type="molecule type" value="Genomic_DNA"/>
</dbReference>
<keyword evidence="1" id="KW-0812">Transmembrane</keyword>
<evidence type="ECO:0000313" key="3">
    <source>
        <dbReference type="Proteomes" id="UP000483018"/>
    </source>
</evidence>
<keyword evidence="3" id="KW-1185">Reference proteome</keyword>
<sequence length="127" mass="14022">MKKGDKIVGLGILALMIISSLTVAIYKYFNQGKPLNAKIVQDQKVIEVINLNSVEEPREWTVEDDNGGFNTIRVEKGRISFIDADCPDLVCVHSGWLSEPGDIAVCLPHKVSIHIEGASDKIDQVVY</sequence>
<name>A0A7C8HGE8_9FIRM</name>
<reference evidence="2 3" key="1">
    <citation type="submission" date="2019-12" db="EMBL/GenBank/DDBJ databases">
        <title>Defluviitalea raffinosedens, isolated from a biogas fermenter, genome sequencing and characterization.</title>
        <authorList>
            <person name="Rettenmaier R."/>
            <person name="Schneider M."/>
            <person name="Neuhaus K."/>
            <person name="Liebl W."/>
            <person name="Zverlov V."/>
        </authorList>
    </citation>
    <scope>NUCLEOTIDE SEQUENCE [LARGE SCALE GENOMIC DNA]</scope>
    <source>
        <strain evidence="2 3">249c-K6</strain>
    </source>
</reference>
<accession>A0A7C8HGE8</accession>
<evidence type="ECO:0000313" key="2">
    <source>
        <dbReference type="EMBL" id="KAE9633765.1"/>
    </source>
</evidence>
<dbReference type="InterPro" id="IPR038690">
    <property type="entry name" value="NusG_2_sf"/>
</dbReference>
<protein>
    <submittedName>
        <fullName evidence="2">NusG domain II-containing protein</fullName>
    </submittedName>
</protein>
<keyword evidence="1" id="KW-1133">Transmembrane helix</keyword>
<organism evidence="2 3">
    <name type="scientific">Defluviitalea raffinosedens</name>
    <dbReference type="NCBI Taxonomy" id="1450156"/>
    <lineage>
        <taxon>Bacteria</taxon>
        <taxon>Bacillati</taxon>
        <taxon>Bacillota</taxon>
        <taxon>Clostridia</taxon>
        <taxon>Lachnospirales</taxon>
        <taxon>Defluviitaleaceae</taxon>
        <taxon>Defluviitalea</taxon>
    </lineage>
</organism>
<dbReference type="AlphaFoldDB" id="A0A7C8HGE8"/>
<feature type="transmembrane region" description="Helical" evidence="1">
    <location>
        <begin position="7"/>
        <end position="29"/>
    </location>
</feature>
<dbReference type="OrthoDB" id="47603at2"/>
<gene>
    <name evidence="2" type="ORF">GND95_08925</name>
</gene>
<dbReference type="Pfam" id="PF07009">
    <property type="entry name" value="NusG_II"/>
    <property type="match status" value="1"/>
</dbReference>
<keyword evidence="1" id="KW-0472">Membrane</keyword>
<dbReference type="Proteomes" id="UP000483018">
    <property type="component" value="Unassembled WGS sequence"/>
</dbReference>
<dbReference type="CDD" id="cd09846">
    <property type="entry name" value="DUF1312"/>
    <property type="match status" value="1"/>
</dbReference>
<dbReference type="Gene3D" id="2.60.320.10">
    <property type="entry name" value="N-utilization substance G protein NusG, insert domain"/>
    <property type="match status" value="1"/>
</dbReference>
<proteinExistence type="predicted"/>
<comment type="caution">
    <text evidence="2">The sequence shown here is derived from an EMBL/GenBank/DDBJ whole genome shotgun (WGS) entry which is preliminary data.</text>
</comment>
<evidence type="ECO:0000256" key="1">
    <source>
        <dbReference type="SAM" id="Phobius"/>
    </source>
</evidence>
<dbReference type="RefSeq" id="WP_158740569.1">
    <property type="nucleotide sequence ID" value="NZ_WSLF01000007.1"/>
</dbReference>